<gene>
    <name evidence="9" type="ORF">D0466_00155</name>
</gene>
<sequence length="421" mass="45990">MKRKLIALNTAIILGAGSVFAIPAVKAAPIHEIKDRENDVAGNRTKINGKIENANQEIAFLQEKKDKLNVQIGRIGKAIEDNKIKITETKGKISDTKSDIETLKEDVSKLQDRIEKRNEILKDRAISFQETGGDVSYLEVLLGSSSFRDFVNRVGAVATIVEADREIVEQHEADKAELEEKKAEVENKLSDLTDNKLELEGMMAQIKDQQKQAKNLKAELTEKQKLALALKANLQQKDAVLAAQQKKLQEDMRLEAKRQAAIKAAEERAAKARSVASKSPINNSPRVSYKGSGARSIVVNAGNKYIGNSVYVFGGGRTASDIANGRFDCSAFTSWAFAQAGIKLGAHTDIQKHAGRQITLSQALPGDLVFFDTYKKDGHVGIYVGGGKFIGSQSSTGIAIANMSSGYYAQKFNGRVVRIIE</sequence>
<dbReference type="Gene3D" id="3.90.1720.10">
    <property type="entry name" value="endopeptidase domain like (from Nostoc punctiforme)"/>
    <property type="match status" value="1"/>
</dbReference>
<dbReference type="PANTHER" id="PTHR47053:SF1">
    <property type="entry name" value="MUREIN DD-ENDOPEPTIDASE MEPH-RELATED"/>
    <property type="match status" value="1"/>
</dbReference>
<evidence type="ECO:0000313" key="9">
    <source>
        <dbReference type="EMBL" id="RFU66752.1"/>
    </source>
</evidence>
<dbReference type="Pfam" id="PF24568">
    <property type="entry name" value="CC_PcsB"/>
    <property type="match status" value="1"/>
</dbReference>
<dbReference type="Gene3D" id="6.10.250.3150">
    <property type="match status" value="1"/>
</dbReference>
<name>A0A372LJU3_9BACI</name>
<dbReference type="EMBL" id="QVTD01000001">
    <property type="protein sequence ID" value="RFU66752.1"/>
    <property type="molecule type" value="Genomic_DNA"/>
</dbReference>
<dbReference type="SUPFAM" id="SSF54001">
    <property type="entry name" value="Cysteine proteinases"/>
    <property type="match status" value="1"/>
</dbReference>
<evidence type="ECO:0000256" key="4">
    <source>
        <dbReference type="ARBA" id="ARBA00022801"/>
    </source>
</evidence>
<evidence type="ECO:0000256" key="2">
    <source>
        <dbReference type="ARBA" id="ARBA00022670"/>
    </source>
</evidence>
<keyword evidence="10" id="KW-1185">Reference proteome</keyword>
<comment type="caution">
    <text evidence="9">The sequence shown here is derived from an EMBL/GenBank/DDBJ whole genome shotgun (WGS) entry which is preliminary data.</text>
</comment>
<dbReference type="Proteomes" id="UP000262939">
    <property type="component" value="Unassembled WGS sequence"/>
</dbReference>
<keyword evidence="6" id="KW-0175">Coiled coil</keyword>
<keyword evidence="3 7" id="KW-0732">Signal</keyword>
<evidence type="ECO:0000256" key="1">
    <source>
        <dbReference type="ARBA" id="ARBA00007074"/>
    </source>
</evidence>
<evidence type="ECO:0000259" key="8">
    <source>
        <dbReference type="PROSITE" id="PS51935"/>
    </source>
</evidence>
<keyword evidence="5" id="KW-0788">Thiol protease</keyword>
<comment type="similarity">
    <text evidence="1">Belongs to the peptidase C40 family.</text>
</comment>
<organism evidence="9 10">
    <name type="scientific">Peribacillus glennii</name>
    <dbReference type="NCBI Taxonomy" id="2303991"/>
    <lineage>
        <taxon>Bacteria</taxon>
        <taxon>Bacillati</taxon>
        <taxon>Bacillota</taxon>
        <taxon>Bacilli</taxon>
        <taxon>Bacillales</taxon>
        <taxon>Bacillaceae</taxon>
        <taxon>Peribacillus</taxon>
    </lineage>
</organism>
<keyword evidence="2" id="KW-0645">Protease</keyword>
<dbReference type="AlphaFoldDB" id="A0A372LJU3"/>
<dbReference type="InterPro" id="IPR038765">
    <property type="entry name" value="Papain-like_cys_pep_sf"/>
</dbReference>
<dbReference type="InterPro" id="IPR051202">
    <property type="entry name" value="Peptidase_C40"/>
</dbReference>
<dbReference type="Pfam" id="PF00877">
    <property type="entry name" value="NLPC_P60"/>
    <property type="match status" value="1"/>
</dbReference>
<feature type="domain" description="NlpC/P60" evidence="8">
    <location>
        <begin position="292"/>
        <end position="420"/>
    </location>
</feature>
<dbReference type="InterPro" id="IPR000064">
    <property type="entry name" value="NLP_P60_dom"/>
</dbReference>
<feature type="coiled-coil region" evidence="6">
    <location>
        <begin position="44"/>
        <end position="120"/>
    </location>
</feature>
<dbReference type="PANTHER" id="PTHR47053">
    <property type="entry name" value="MUREIN DD-ENDOPEPTIDASE MEPH-RELATED"/>
    <property type="match status" value="1"/>
</dbReference>
<evidence type="ECO:0000313" key="10">
    <source>
        <dbReference type="Proteomes" id="UP000262939"/>
    </source>
</evidence>
<accession>A0A372LJU3</accession>
<evidence type="ECO:0000256" key="3">
    <source>
        <dbReference type="ARBA" id="ARBA00022729"/>
    </source>
</evidence>
<evidence type="ECO:0000256" key="5">
    <source>
        <dbReference type="ARBA" id="ARBA00022807"/>
    </source>
</evidence>
<reference evidence="9 10" key="1">
    <citation type="submission" date="2018-08" db="EMBL/GenBank/DDBJ databases">
        <title>Bacillus chawlae sp. nov., Bacillus glennii sp. nov., and Bacillus saganii sp. nov. Isolated from the Vehicle Assembly Building at Kennedy Space Center where the Viking Spacecraft were Assembled.</title>
        <authorList>
            <person name="Seuylemezian A."/>
            <person name="Vaishampayan P."/>
        </authorList>
    </citation>
    <scope>NUCLEOTIDE SEQUENCE [LARGE SCALE GENOMIC DNA]</scope>
    <source>
        <strain evidence="9 10">V44-8</strain>
    </source>
</reference>
<dbReference type="GO" id="GO:0006508">
    <property type="term" value="P:proteolysis"/>
    <property type="evidence" value="ECO:0007669"/>
    <property type="project" value="UniProtKB-KW"/>
</dbReference>
<dbReference type="PROSITE" id="PS51935">
    <property type="entry name" value="NLPC_P60"/>
    <property type="match status" value="1"/>
</dbReference>
<feature type="coiled-coil region" evidence="6">
    <location>
        <begin position="161"/>
        <end position="237"/>
    </location>
</feature>
<dbReference type="OrthoDB" id="9813368at2"/>
<protein>
    <submittedName>
        <fullName evidence="9">Peptidase</fullName>
    </submittedName>
</protein>
<evidence type="ECO:0000256" key="6">
    <source>
        <dbReference type="SAM" id="Coils"/>
    </source>
</evidence>
<feature type="signal peptide" evidence="7">
    <location>
        <begin position="1"/>
        <end position="21"/>
    </location>
</feature>
<proteinExistence type="inferred from homology"/>
<evidence type="ECO:0000256" key="7">
    <source>
        <dbReference type="SAM" id="SignalP"/>
    </source>
</evidence>
<dbReference type="GO" id="GO:0008234">
    <property type="term" value="F:cysteine-type peptidase activity"/>
    <property type="evidence" value="ECO:0007669"/>
    <property type="project" value="UniProtKB-KW"/>
</dbReference>
<dbReference type="InterPro" id="IPR057309">
    <property type="entry name" value="PcsB_CC"/>
</dbReference>
<feature type="chain" id="PRO_5039344388" evidence="7">
    <location>
        <begin position="22"/>
        <end position="421"/>
    </location>
</feature>
<keyword evidence="4" id="KW-0378">Hydrolase</keyword>